<dbReference type="Gramene" id="Pp3c9_2130V3.2">
    <property type="protein sequence ID" value="Pp3c9_2130V3.2"/>
    <property type="gene ID" value="Pp3c9_2130"/>
</dbReference>
<accession>A9SLD7</accession>
<dbReference type="InParanoid" id="A9SLD7"/>
<dbReference type="EMBL" id="ABEU02000009">
    <property type="status" value="NOT_ANNOTATED_CDS"/>
    <property type="molecule type" value="Genomic_DNA"/>
</dbReference>
<dbReference type="Proteomes" id="UP000006727">
    <property type="component" value="Chromosome 9"/>
</dbReference>
<sequence>MGSLRYVCGGDEKVRGCSNKGSVRQHSAEPVIEQDNAFSYGLREPLRGNLSHRAVCLGNDSPAVLMLCLKDEAKTTTTSNRPNAQSRETAGKWKMCQLSGRKRTDGYLDEEQEELFVAAQRALFDPCPQTLGFSFFASLLVYRSMNRDTVSADLAEGGLILNRTVLHVLYEGHCRIYSLQI</sequence>
<dbReference type="HOGENOM" id="CLU_1491439_0_0_1"/>
<evidence type="ECO:0000313" key="1">
    <source>
        <dbReference type="EnsemblPlants" id="Pp3c9_2130V3.2"/>
    </source>
</evidence>
<dbReference type="EnsemblPlants" id="Pp3c9_2130V3.2">
    <property type="protein sequence ID" value="Pp3c9_2130V3.2"/>
    <property type="gene ID" value="Pp3c9_2130"/>
</dbReference>
<reference evidence="1 2" key="1">
    <citation type="journal article" date="2008" name="Science">
        <title>The Physcomitrella genome reveals evolutionary insights into the conquest of land by plants.</title>
        <authorList>
            <person name="Rensing S."/>
            <person name="Lang D."/>
            <person name="Zimmer A."/>
            <person name="Terry A."/>
            <person name="Salamov A."/>
            <person name="Shapiro H."/>
            <person name="Nishiyama T."/>
            <person name="Perroud P.-F."/>
            <person name="Lindquist E."/>
            <person name="Kamisugi Y."/>
            <person name="Tanahashi T."/>
            <person name="Sakakibara K."/>
            <person name="Fujita T."/>
            <person name="Oishi K."/>
            <person name="Shin-I T."/>
            <person name="Kuroki Y."/>
            <person name="Toyoda A."/>
            <person name="Suzuki Y."/>
            <person name="Hashimoto A."/>
            <person name="Yamaguchi K."/>
            <person name="Sugano A."/>
            <person name="Kohara Y."/>
            <person name="Fujiyama A."/>
            <person name="Anterola A."/>
            <person name="Aoki S."/>
            <person name="Ashton N."/>
            <person name="Barbazuk W.B."/>
            <person name="Barker E."/>
            <person name="Bennetzen J."/>
            <person name="Bezanilla M."/>
            <person name="Blankenship R."/>
            <person name="Cho S.H."/>
            <person name="Dutcher S."/>
            <person name="Estelle M."/>
            <person name="Fawcett J.A."/>
            <person name="Gundlach H."/>
            <person name="Hanada K."/>
            <person name="Heyl A."/>
            <person name="Hicks K.A."/>
            <person name="Hugh J."/>
            <person name="Lohr M."/>
            <person name="Mayer K."/>
            <person name="Melkozernov A."/>
            <person name="Murata T."/>
            <person name="Nelson D."/>
            <person name="Pils B."/>
            <person name="Prigge M."/>
            <person name="Reiss B."/>
            <person name="Renner T."/>
            <person name="Rombauts S."/>
            <person name="Rushton P."/>
            <person name="Sanderfoot A."/>
            <person name="Schween G."/>
            <person name="Shiu S.-H."/>
            <person name="Stueber K."/>
            <person name="Theodoulou F.L."/>
            <person name="Tu H."/>
            <person name="Van de Peer Y."/>
            <person name="Verrier P.J."/>
            <person name="Waters E."/>
            <person name="Wood A."/>
            <person name="Yang L."/>
            <person name="Cove D."/>
            <person name="Cuming A."/>
            <person name="Hasebe M."/>
            <person name="Lucas S."/>
            <person name="Mishler D.B."/>
            <person name="Reski R."/>
            <person name="Grigoriev I."/>
            <person name="Quatrano R.S."/>
            <person name="Boore J.L."/>
        </authorList>
    </citation>
    <scope>NUCLEOTIDE SEQUENCE [LARGE SCALE GENOMIC DNA]</scope>
    <source>
        <strain evidence="1 2">cv. Gransden 2004</strain>
    </source>
</reference>
<dbReference type="AlphaFoldDB" id="A9SLD7"/>
<evidence type="ECO:0000313" key="2">
    <source>
        <dbReference type="Proteomes" id="UP000006727"/>
    </source>
</evidence>
<protein>
    <submittedName>
        <fullName evidence="1">Uncharacterized protein</fullName>
    </submittedName>
</protein>
<proteinExistence type="predicted"/>
<organism evidence="1 2">
    <name type="scientific">Physcomitrium patens</name>
    <name type="common">Spreading-leaved earth moss</name>
    <name type="synonym">Physcomitrella patens</name>
    <dbReference type="NCBI Taxonomy" id="3218"/>
    <lineage>
        <taxon>Eukaryota</taxon>
        <taxon>Viridiplantae</taxon>
        <taxon>Streptophyta</taxon>
        <taxon>Embryophyta</taxon>
        <taxon>Bryophyta</taxon>
        <taxon>Bryophytina</taxon>
        <taxon>Bryopsida</taxon>
        <taxon>Funariidae</taxon>
        <taxon>Funariales</taxon>
        <taxon>Funariaceae</taxon>
        <taxon>Physcomitrium</taxon>
    </lineage>
</organism>
<reference evidence="1" key="3">
    <citation type="submission" date="2020-12" db="UniProtKB">
        <authorList>
            <consortium name="EnsemblPlants"/>
        </authorList>
    </citation>
    <scope>IDENTIFICATION</scope>
</reference>
<keyword evidence="2" id="KW-1185">Reference proteome</keyword>
<reference evidence="1 2" key="2">
    <citation type="journal article" date="2018" name="Plant J.">
        <title>The Physcomitrella patens chromosome-scale assembly reveals moss genome structure and evolution.</title>
        <authorList>
            <person name="Lang D."/>
            <person name="Ullrich K.K."/>
            <person name="Murat F."/>
            <person name="Fuchs J."/>
            <person name="Jenkins J."/>
            <person name="Haas F.B."/>
            <person name="Piednoel M."/>
            <person name="Gundlach H."/>
            <person name="Van Bel M."/>
            <person name="Meyberg R."/>
            <person name="Vives C."/>
            <person name="Morata J."/>
            <person name="Symeonidi A."/>
            <person name="Hiss M."/>
            <person name="Muchero W."/>
            <person name="Kamisugi Y."/>
            <person name="Saleh O."/>
            <person name="Blanc G."/>
            <person name="Decker E.L."/>
            <person name="van Gessel N."/>
            <person name="Grimwood J."/>
            <person name="Hayes R.D."/>
            <person name="Graham S.W."/>
            <person name="Gunter L.E."/>
            <person name="McDaniel S.F."/>
            <person name="Hoernstein S.N.W."/>
            <person name="Larsson A."/>
            <person name="Li F.W."/>
            <person name="Perroud P.F."/>
            <person name="Phillips J."/>
            <person name="Ranjan P."/>
            <person name="Rokshar D.S."/>
            <person name="Rothfels C.J."/>
            <person name="Schneider L."/>
            <person name="Shu S."/>
            <person name="Stevenson D.W."/>
            <person name="Thummler F."/>
            <person name="Tillich M."/>
            <person name="Villarreal Aguilar J.C."/>
            <person name="Widiez T."/>
            <person name="Wong G.K."/>
            <person name="Wymore A."/>
            <person name="Zhang Y."/>
            <person name="Zimmer A.D."/>
            <person name="Quatrano R.S."/>
            <person name="Mayer K.F.X."/>
            <person name="Goodstein D."/>
            <person name="Casacuberta J.M."/>
            <person name="Vandepoele K."/>
            <person name="Reski R."/>
            <person name="Cuming A.C."/>
            <person name="Tuskan G.A."/>
            <person name="Maumus F."/>
            <person name="Salse J."/>
            <person name="Schmutz J."/>
            <person name="Rensing S.A."/>
        </authorList>
    </citation>
    <scope>NUCLEOTIDE SEQUENCE [LARGE SCALE GENOMIC DNA]</scope>
    <source>
        <strain evidence="1 2">cv. Gransden 2004</strain>
    </source>
</reference>
<name>A9SLD7_PHYPA</name>